<evidence type="ECO:0000256" key="9">
    <source>
        <dbReference type="PROSITE-ProRule" id="PRU10076"/>
    </source>
</evidence>
<dbReference type="CDD" id="cd00501">
    <property type="entry name" value="Peptidase_C15"/>
    <property type="match status" value="1"/>
</dbReference>
<dbReference type="OrthoDB" id="9779738at2"/>
<dbReference type="NCBIfam" id="NF009676">
    <property type="entry name" value="PRK13197.1"/>
    <property type="match status" value="1"/>
</dbReference>
<dbReference type="InterPro" id="IPR033694">
    <property type="entry name" value="PGPEP1_Cys_AS"/>
</dbReference>
<keyword evidence="6" id="KW-0645">Protease</keyword>
<comment type="caution">
    <text evidence="11">The sequence shown here is derived from an EMBL/GenBank/DDBJ whole genome shotgun (WGS) entry which is preliminary data.</text>
</comment>
<name>A0A3N2B9W3_9MICO</name>
<keyword evidence="7" id="KW-0378">Hydrolase</keyword>
<keyword evidence="8" id="KW-0788">Thiol protease</keyword>
<feature type="active site" evidence="9">
    <location>
        <position position="77"/>
    </location>
</feature>
<dbReference type="SUPFAM" id="SSF53182">
    <property type="entry name" value="Pyrrolidone carboxyl peptidase (pyroglutamate aminopeptidase)"/>
    <property type="match status" value="1"/>
</dbReference>
<dbReference type="InterPro" id="IPR016125">
    <property type="entry name" value="Peptidase_C15-like"/>
</dbReference>
<keyword evidence="5" id="KW-0963">Cytoplasm</keyword>
<reference evidence="11 12" key="1">
    <citation type="submission" date="2018-11" db="EMBL/GenBank/DDBJ databases">
        <title>Sequencing the genomes of 1000 actinobacteria strains.</title>
        <authorList>
            <person name="Klenk H.-P."/>
        </authorList>
    </citation>
    <scope>NUCLEOTIDE SEQUENCE [LARGE SCALE GENOMIC DNA]</scope>
    <source>
        <strain evidence="11 12">DSM 11294</strain>
    </source>
</reference>
<dbReference type="InterPro" id="IPR036440">
    <property type="entry name" value="Peptidase_C15-like_sf"/>
</dbReference>
<dbReference type="GO" id="GO:0016920">
    <property type="term" value="F:pyroglutamyl-peptidase activity"/>
    <property type="evidence" value="ECO:0007669"/>
    <property type="project" value="UniProtKB-EC"/>
</dbReference>
<evidence type="ECO:0000256" key="7">
    <source>
        <dbReference type="ARBA" id="ARBA00022801"/>
    </source>
</evidence>
<evidence type="ECO:0000256" key="8">
    <source>
        <dbReference type="ARBA" id="ARBA00022807"/>
    </source>
</evidence>
<sequence length="233" mass="24178">MLLTGFEPFGGDARNPSGDAVLEVARSWSGPERLVTAVLPVAFEAARTQVRALLAKHRPELVLAVGVAGGRDALSPERVAVNLMDARIPDNAGARPLDEPVVAGGPAAHFATVPVKAIAQALREAGLPAAVSHTAGTFVCNHVFYVAAHEASVLNEDHARAGNGTETRGQVRVGFLHVPWSAESVPAGDDDTTSALRRTALPAADLARAVSLAVRTALDVREDLSDSSAGTLH</sequence>
<comment type="function">
    <text evidence="2">Removes 5-oxoproline from various penultimate amino acid residues except L-proline.</text>
</comment>
<dbReference type="PROSITE" id="PS01334">
    <property type="entry name" value="PYRASE_CYS"/>
    <property type="match status" value="1"/>
</dbReference>
<dbReference type="Gene3D" id="3.40.630.20">
    <property type="entry name" value="Peptidase C15, pyroglutamyl peptidase I-like"/>
    <property type="match status" value="1"/>
</dbReference>
<evidence type="ECO:0000256" key="2">
    <source>
        <dbReference type="ARBA" id="ARBA00002280"/>
    </source>
</evidence>
<protein>
    <recommendedName>
        <fullName evidence="9">Pyroglutamyl-peptidase I</fullName>
        <ecNumber evidence="9">3.4.19.3</ecNumber>
    </recommendedName>
</protein>
<evidence type="ECO:0000256" key="4">
    <source>
        <dbReference type="ARBA" id="ARBA00006641"/>
    </source>
</evidence>
<keyword evidence="12" id="KW-1185">Reference proteome</keyword>
<dbReference type="PANTHER" id="PTHR23402:SF1">
    <property type="entry name" value="PYROGLUTAMYL-PEPTIDASE I"/>
    <property type="match status" value="1"/>
</dbReference>
<dbReference type="GO" id="GO:0006508">
    <property type="term" value="P:proteolysis"/>
    <property type="evidence" value="ECO:0007669"/>
    <property type="project" value="UniProtKB-KW"/>
</dbReference>
<dbReference type="AlphaFoldDB" id="A0A3N2B9W3"/>
<evidence type="ECO:0000256" key="6">
    <source>
        <dbReference type="ARBA" id="ARBA00022670"/>
    </source>
</evidence>
<organism evidence="11 12">
    <name type="scientific">Bogoriella caseilytica</name>
    <dbReference type="NCBI Taxonomy" id="56055"/>
    <lineage>
        <taxon>Bacteria</taxon>
        <taxon>Bacillati</taxon>
        <taxon>Actinomycetota</taxon>
        <taxon>Actinomycetes</taxon>
        <taxon>Micrococcales</taxon>
        <taxon>Bogoriellaceae</taxon>
        <taxon>Bogoriella</taxon>
    </lineage>
</organism>
<accession>A0A3N2B9W3</accession>
<dbReference type="InterPro" id="IPR033693">
    <property type="entry name" value="PGPEP1_Glu_AS"/>
</dbReference>
<evidence type="ECO:0000256" key="3">
    <source>
        <dbReference type="ARBA" id="ARBA00004496"/>
    </source>
</evidence>
<comment type="similarity">
    <text evidence="4">Belongs to the peptidase C15 family.</text>
</comment>
<dbReference type="Proteomes" id="UP000280668">
    <property type="component" value="Unassembled WGS sequence"/>
</dbReference>
<dbReference type="EMBL" id="RKHK01000001">
    <property type="protein sequence ID" value="ROR71988.1"/>
    <property type="molecule type" value="Genomic_DNA"/>
</dbReference>
<evidence type="ECO:0000313" key="12">
    <source>
        <dbReference type="Proteomes" id="UP000280668"/>
    </source>
</evidence>
<comment type="subcellular location">
    <subcellularLocation>
        <location evidence="3">Cytoplasm</location>
    </subcellularLocation>
</comment>
<evidence type="ECO:0000256" key="1">
    <source>
        <dbReference type="ARBA" id="ARBA00001770"/>
    </source>
</evidence>
<dbReference type="PIRSF" id="PIRSF015592">
    <property type="entry name" value="Prld-crbxl_pptds"/>
    <property type="match status" value="1"/>
</dbReference>
<evidence type="ECO:0000256" key="10">
    <source>
        <dbReference type="PROSITE-ProRule" id="PRU10077"/>
    </source>
</evidence>
<dbReference type="PANTHER" id="PTHR23402">
    <property type="entry name" value="PROTEASE FAMILY C15 PYROGLUTAMYL-PEPTIDASE I-RELATED"/>
    <property type="match status" value="1"/>
</dbReference>
<dbReference type="PROSITE" id="PS01333">
    <property type="entry name" value="PYRASE_GLU"/>
    <property type="match status" value="1"/>
</dbReference>
<dbReference type="PRINTS" id="PR00706">
    <property type="entry name" value="PYROGLUPTASE"/>
</dbReference>
<dbReference type="Pfam" id="PF01470">
    <property type="entry name" value="Peptidase_C15"/>
    <property type="match status" value="1"/>
</dbReference>
<dbReference type="GO" id="GO:0005829">
    <property type="term" value="C:cytosol"/>
    <property type="evidence" value="ECO:0007669"/>
    <property type="project" value="InterPro"/>
</dbReference>
<evidence type="ECO:0000256" key="5">
    <source>
        <dbReference type="ARBA" id="ARBA00022490"/>
    </source>
</evidence>
<dbReference type="InterPro" id="IPR000816">
    <property type="entry name" value="Peptidase_C15"/>
</dbReference>
<dbReference type="EC" id="3.4.19.3" evidence="9"/>
<feature type="active site" evidence="10">
    <location>
        <position position="140"/>
    </location>
</feature>
<comment type="catalytic activity">
    <reaction evidence="1 9">
        <text>Release of an N-terminal pyroglutamyl group from a polypeptide, the second amino acid generally not being Pro.</text>
        <dbReference type="EC" id="3.4.19.3"/>
    </reaction>
</comment>
<gene>
    <name evidence="11" type="ORF">EDD31_0330</name>
</gene>
<proteinExistence type="inferred from homology"/>
<evidence type="ECO:0000313" key="11">
    <source>
        <dbReference type="EMBL" id="ROR71988.1"/>
    </source>
</evidence>